<dbReference type="Gene3D" id="1.10.357.140">
    <property type="entry name" value="UbiA prenyltransferase"/>
    <property type="match status" value="1"/>
</dbReference>
<comment type="pathway">
    <text evidence="12">Cofactor biosynthesis; ubiquinone biosynthesis.</text>
</comment>
<evidence type="ECO:0000256" key="3">
    <source>
        <dbReference type="ARBA" id="ARBA00005985"/>
    </source>
</evidence>
<dbReference type="HAMAP" id="MF_01635">
    <property type="entry name" value="UbiA"/>
    <property type="match status" value="1"/>
</dbReference>
<dbReference type="PANTHER" id="PTHR11048:SF28">
    <property type="entry name" value="4-HYDROXYBENZOATE POLYPRENYLTRANSFERASE, MITOCHONDRIAL"/>
    <property type="match status" value="1"/>
</dbReference>
<dbReference type="InterPro" id="IPR044878">
    <property type="entry name" value="UbiA_sf"/>
</dbReference>
<dbReference type="GO" id="GO:0008412">
    <property type="term" value="F:4-hydroxybenzoate polyprenyltransferase activity"/>
    <property type="evidence" value="ECO:0007669"/>
    <property type="project" value="UniProtKB-UniRule"/>
</dbReference>
<comment type="similarity">
    <text evidence="3 12">Belongs to the UbiA prenyltransferase family.</text>
</comment>
<keyword evidence="6 12" id="KW-0808">Transferase</keyword>
<comment type="function">
    <text evidence="12">Catalyzes the prenylation of para-hydroxybenzoate (PHB) with an all-trans polyprenyl group. Mediates the second step in the final reaction sequence of ubiquinone-8 (UQ-8) biosynthesis, which is the condensation of the polyisoprenoid side chain with PHB, generating the first membrane-bound Q intermediate 3-octaprenyl-4-hydroxybenzoate.</text>
</comment>
<evidence type="ECO:0000313" key="16">
    <source>
        <dbReference type="Proteomes" id="UP000255334"/>
    </source>
</evidence>
<keyword evidence="7 12" id="KW-0831">Ubiquinone biosynthesis</keyword>
<evidence type="ECO:0000256" key="5">
    <source>
        <dbReference type="ARBA" id="ARBA00022519"/>
    </source>
</evidence>
<evidence type="ECO:0000256" key="6">
    <source>
        <dbReference type="ARBA" id="ARBA00022679"/>
    </source>
</evidence>
<name>A0A370X7T1_9GAMM</name>
<feature type="compositionally biased region" description="Basic residues" evidence="14">
    <location>
        <begin position="1"/>
        <end position="11"/>
    </location>
</feature>
<dbReference type="Gene3D" id="1.20.120.1780">
    <property type="entry name" value="UbiA prenyltransferase"/>
    <property type="match status" value="1"/>
</dbReference>
<feature type="transmembrane region" description="Helical" evidence="12">
    <location>
        <begin position="255"/>
        <end position="280"/>
    </location>
</feature>
<evidence type="ECO:0000256" key="10">
    <source>
        <dbReference type="ARBA" id="ARBA00022989"/>
    </source>
</evidence>
<dbReference type="FunFam" id="1.10.357.140:FF:000002">
    <property type="entry name" value="4-hydroxybenzoate octaprenyltransferase"/>
    <property type="match status" value="1"/>
</dbReference>
<sequence length="341" mass="37755">MSPTSRKRPRRNPPAPATTRARPAALPAARKAQRPADSSTRASRVLDWLLQKLPDRHREKAHDILVLTRMDRPIGALLLLWPTWWALWLAAGDFPPWKMLIIFTLGVFAMRAAGCAINDFADRKLDPQVARTAGRPIAAGRVTPREALIVFAALLIFAFLLVLLTNPLTIKLSFIGAGLAALYPFTKRYTDLPQVVLGAAFGWSIPMAFAAVTNGVPPLGWLLFIANILWSVIYDTEYAMVDREDDLKAGARSTAILFGDADLLILGVLMGTFMVALVMVGTRSHLGWPYWAAVIATAGLFGWQQWLIRNRDRDACLTAFRHNNWLGLTLWIGIALALAIR</sequence>
<keyword evidence="5 12" id="KW-0997">Cell inner membrane</keyword>
<evidence type="ECO:0000256" key="7">
    <source>
        <dbReference type="ARBA" id="ARBA00022688"/>
    </source>
</evidence>
<comment type="caution">
    <text evidence="15">The sequence shown here is derived from an EMBL/GenBank/DDBJ whole genome shotgun (WGS) entry which is preliminary data.</text>
</comment>
<dbReference type="GO" id="GO:0005886">
    <property type="term" value="C:plasma membrane"/>
    <property type="evidence" value="ECO:0007669"/>
    <property type="project" value="UniProtKB-SubCell"/>
</dbReference>
<protein>
    <recommendedName>
        <fullName evidence="12 13">4-hydroxybenzoate octaprenyltransferase</fullName>
        <ecNumber evidence="12 13">2.5.1.39</ecNumber>
    </recommendedName>
    <alternativeName>
        <fullName evidence="12">4-HB polyprenyltransferase</fullName>
    </alternativeName>
</protein>
<dbReference type="InterPro" id="IPR000537">
    <property type="entry name" value="UbiA_prenyltransferase"/>
</dbReference>
<gene>
    <name evidence="12" type="primary">ubiA</name>
    <name evidence="15" type="ORF">DWU99_11335</name>
</gene>
<dbReference type="Proteomes" id="UP000255334">
    <property type="component" value="Unassembled WGS sequence"/>
</dbReference>
<evidence type="ECO:0000313" key="15">
    <source>
        <dbReference type="EMBL" id="RDS84320.1"/>
    </source>
</evidence>
<comment type="cofactor">
    <cofactor evidence="1 12">
        <name>Mg(2+)</name>
        <dbReference type="ChEBI" id="CHEBI:18420"/>
    </cofactor>
</comment>
<dbReference type="UniPathway" id="UPA00232"/>
<keyword evidence="16" id="KW-1185">Reference proteome</keyword>
<evidence type="ECO:0000256" key="9">
    <source>
        <dbReference type="ARBA" id="ARBA00022842"/>
    </source>
</evidence>
<dbReference type="InterPro" id="IPR006370">
    <property type="entry name" value="HB_polyprenyltransferase-like"/>
</dbReference>
<feature type="transmembrane region" description="Helical" evidence="12">
    <location>
        <begin position="324"/>
        <end position="340"/>
    </location>
</feature>
<keyword evidence="8 12" id="KW-0812">Transmembrane</keyword>
<evidence type="ECO:0000256" key="13">
    <source>
        <dbReference type="NCBIfam" id="TIGR01474"/>
    </source>
</evidence>
<dbReference type="PANTHER" id="PTHR11048">
    <property type="entry name" value="PRENYLTRANSFERASES"/>
    <property type="match status" value="1"/>
</dbReference>
<proteinExistence type="inferred from homology"/>
<evidence type="ECO:0000256" key="12">
    <source>
        <dbReference type="HAMAP-Rule" id="MF_01635"/>
    </source>
</evidence>
<evidence type="ECO:0000256" key="11">
    <source>
        <dbReference type="ARBA" id="ARBA00023136"/>
    </source>
</evidence>
<dbReference type="OrthoDB" id="9782418at2"/>
<dbReference type="Pfam" id="PF01040">
    <property type="entry name" value="UbiA"/>
    <property type="match status" value="1"/>
</dbReference>
<feature type="transmembrane region" description="Helical" evidence="12">
    <location>
        <begin position="142"/>
        <end position="162"/>
    </location>
</feature>
<keyword evidence="4 12" id="KW-1003">Cell membrane</keyword>
<feature type="compositionally biased region" description="Low complexity" evidence="14">
    <location>
        <begin position="17"/>
        <end position="30"/>
    </location>
</feature>
<reference evidence="15 16" key="1">
    <citation type="submission" date="2018-07" db="EMBL/GenBank/DDBJ databases">
        <title>Dyella monticola sp. nov. and Dyella psychrodurans sp. nov. isolated from monsoon evergreen broad-leaved forest soil of Dinghu Mountain, China.</title>
        <authorList>
            <person name="Gao Z."/>
            <person name="Qiu L."/>
        </authorList>
    </citation>
    <scope>NUCLEOTIDE SEQUENCE [LARGE SCALE GENOMIC DNA]</scope>
    <source>
        <strain evidence="15 16">4MSK11</strain>
    </source>
</reference>
<feature type="transmembrane region" description="Helical" evidence="12">
    <location>
        <begin position="286"/>
        <end position="303"/>
    </location>
</feature>
<accession>A0A370X7T1</accession>
<dbReference type="NCBIfam" id="TIGR01474">
    <property type="entry name" value="ubiA_proteo"/>
    <property type="match status" value="1"/>
</dbReference>
<keyword evidence="11 12" id="KW-0472">Membrane</keyword>
<dbReference type="CDD" id="cd13959">
    <property type="entry name" value="PT_UbiA_COQ2"/>
    <property type="match status" value="1"/>
</dbReference>
<dbReference type="EMBL" id="QRBF01000003">
    <property type="protein sequence ID" value="RDS84320.1"/>
    <property type="molecule type" value="Genomic_DNA"/>
</dbReference>
<evidence type="ECO:0000256" key="14">
    <source>
        <dbReference type="SAM" id="MobiDB-lite"/>
    </source>
</evidence>
<dbReference type="EC" id="2.5.1.39" evidence="12 13"/>
<feature type="transmembrane region" description="Helical" evidence="12">
    <location>
        <begin position="192"/>
        <end position="212"/>
    </location>
</feature>
<comment type="subcellular location">
    <subcellularLocation>
        <location evidence="12">Cell inner membrane</location>
        <topology evidence="12">Multi-pass membrane protein</topology>
    </subcellularLocation>
    <subcellularLocation>
        <location evidence="2">Membrane</location>
        <topology evidence="2">Multi-pass membrane protein</topology>
    </subcellularLocation>
</comment>
<dbReference type="InterPro" id="IPR030470">
    <property type="entry name" value="UbiA_prenylTrfase_CS"/>
</dbReference>
<keyword evidence="9 12" id="KW-0460">Magnesium</keyword>
<feature type="transmembrane region" description="Helical" evidence="12">
    <location>
        <begin position="74"/>
        <end position="91"/>
    </location>
</feature>
<comment type="catalytic activity">
    <reaction evidence="12">
        <text>all-trans-octaprenyl diphosphate + 4-hydroxybenzoate = 4-hydroxy-3-(all-trans-octaprenyl)benzoate + diphosphate</text>
        <dbReference type="Rhea" id="RHEA:27782"/>
        <dbReference type="ChEBI" id="CHEBI:1617"/>
        <dbReference type="ChEBI" id="CHEBI:17879"/>
        <dbReference type="ChEBI" id="CHEBI:33019"/>
        <dbReference type="ChEBI" id="CHEBI:57711"/>
        <dbReference type="EC" id="2.5.1.39"/>
    </reaction>
</comment>
<feature type="transmembrane region" description="Helical" evidence="12">
    <location>
        <begin position="97"/>
        <end position="121"/>
    </location>
</feature>
<keyword evidence="10 12" id="KW-1133">Transmembrane helix</keyword>
<evidence type="ECO:0000256" key="8">
    <source>
        <dbReference type="ARBA" id="ARBA00022692"/>
    </source>
</evidence>
<dbReference type="PROSITE" id="PS00943">
    <property type="entry name" value="UBIA"/>
    <property type="match status" value="1"/>
</dbReference>
<dbReference type="FunFam" id="1.20.120.1780:FF:000001">
    <property type="entry name" value="4-hydroxybenzoate octaprenyltransferase"/>
    <property type="match status" value="1"/>
</dbReference>
<dbReference type="GO" id="GO:0006744">
    <property type="term" value="P:ubiquinone biosynthetic process"/>
    <property type="evidence" value="ECO:0007669"/>
    <property type="project" value="UniProtKB-UniRule"/>
</dbReference>
<evidence type="ECO:0000256" key="4">
    <source>
        <dbReference type="ARBA" id="ARBA00022475"/>
    </source>
</evidence>
<dbReference type="AlphaFoldDB" id="A0A370X7T1"/>
<feature type="transmembrane region" description="Helical" evidence="12">
    <location>
        <begin position="218"/>
        <end position="234"/>
    </location>
</feature>
<evidence type="ECO:0000256" key="1">
    <source>
        <dbReference type="ARBA" id="ARBA00001946"/>
    </source>
</evidence>
<evidence type="ECO:0000256" key="2">
    <source>
        <dbReference type="ARBA" id="ARBA00004141"/>
    </source>
</evidence>
<organism evidence="15 16">
    <name type="scientific">Dyella psychrodurans</name>
    <dbReference type="NCBI Taxonomy" id="1927960"/>
    <lineage>
        <taxon>Bacteria</taxon>
        <taxon>Pseudomonadati</taxon>
        <taxon>Pseudomonadota</taxon>
        <taxon>Gammaproteobacteria</taxon>
        <taxon>Lysobacterales</taxon>
        <taxon>Rhodanobacteraceae</taxon>
        <taxon>Dyella</taxon>
    </lineage>
</organism>
<feature type="region of interest" description="Disordered" evidence="14">
    <location>
        <begin position="1"/>
        <end position="39"/>
    </location>
</feature>
<dbReference type="InterPro" id="IPR039653">
    <property type="entry name" value="Prenyltransferase"/>
</dbReference>